<dbReference type="STRING" id="350058.Mvan_6002"/>
<reference evidence="1" key="1">
    <citation type="submission" date="2006-12" db="EMBL/GenBank/DDBJ databases">
        <title>Complete sequence of Mycobacterium vanbaalenii PYR-1.</title>
        <authorList>
            <consortium name="US DOE Joint Genome Institute"/>
            <person name="Copeland A."/>
            <person name="Lucas S."/>
            <person name="Lapidus A."/>
            <person name="Barry K."/>
            <person name="Detter J.C."/>
            <person name="Glavina del Rio T."/>
            <person name="Hammon N."/>
            <person name="Israni S."/>
            <person name="Dalin E."/>
            <person name="Tice H."/>
            <person name="Pitluck S."/>
            <person name="Singan V."/>
            <person name="Schmutz J."/>
            <person name="Larimer F."/>
            <person name="Land M."/>
            <person name="Hauser L."/>
            <person name="Kyrpides N."/>
            <person name="Anderson I.J."/>
            <person name="Miller C."/>
            <person name="Richardson P."/>
        </authorList>
    </citation>
    <scope>NUCLEOTIDE SEQUENCE [LARGE SCALE GENOMIC DNA]</scope>
    <source>
        <strain evidence="1">PYR-1</strain>
    </source>
</reference>
<dbReference type="Proteomes" id="UP000009159">
    <property type="component" value="Chromosome"/>
</dbReference>
<dbReference type="RefSeq" id="WP_011783101.1">
    <property type="nucleotide sequence ID" value="NC_008726.1"/>
</dbReference>
<sequence>MTPEHLYKAVYELFAADDEASSRRILATVDSQWPAMHGRITTHDAETSRLASLAAVKVAEHGLAAQWRARALSRFAGTGWVEGVATRIMSDALVELARANDDYPQGQFLDVMVPAPSALAVLDEIEPFTVGDGSGINLSRSSPSPALLARFLHEKRGFFLLVGGDYSAALESYRRALDLPDLNLRGHLKVRLGIALVEYVSAVKSGEHVDGHPTSALVAEAEASNDVGLTDLINIGRFNAGEIDAGTLRVKPYEVL</sequence>
<proteinExistence type="predicted"/>
<protein>
    <recommendedName>
        <fullName evidence="3">Tetratricopeptide repeat protein</fullName>
    </recommendedName>
</protein>
<evidence type="ECO:0008006" key="3">
    <source>
        <dbReference type="Google" id="ProtNLM"/>
    </source>
</evidence>
<dbReference type="AlphaFoldDB" id="A1THV7"/>
<dbReference type="HOGENOM" id="CLU_1089198_0_0_11"/>
<dbReference type="eggNOG" id="COG0457">
    <property type="taxonomic scope" value="Bacteria"/>
</dbReference>
<dbReference type="KEGG" id="mva:Mvan_6002"/>
<organism evidence="1 2">
    <name type="scientific">Mycolicibacterium vanbaalenii (strain DSM 7251 / JCM 13017 / BCRC 16820 / KCTC 9966 / NRRL B-24157 / PYR-1)</name>
    <name type="common">Mycobacterium vanbaalenii</name>
    <dbReference type="NCBI Taxonomy" id="350058"/>
    <lineage>
        <taxon>Bacteria</taxon>
        <taxon>Bacillati</taxon>
        <taxon>Actinomycetota</taxon>
        <taxon>Actinomycetes</taxon>
        <taxon>Mycobacteriales</taxon>
        <taxon>Mycobacteriaceae</taxon>
        <taxon>Mycolicibacterium</taxon>
    </lineage>
</organism>
<keyword evidence="2" id="KW-1185">Reference proteome</keyword>
<gene>
    <name evidence="1" type="ordered locus">Mvan_6002</name>
</gene>
<evidence type="ECO:0000313" key="2">
    <source>
        <dbReference type="Proteomes" id="UP000009159"/>
    </source>
</evidence>
<name>A1THV7_MYCVP</name>
<evidence type="ECO:0000313" key="1">
    <source>
        <dbReference type="EMBL" id="ABM16757.1"/>
    </source>
</evidence>
<dbReference type="EMBL" id="CP000511">
    <property type="protein sequence ID" value="ABM16757.1"/>
    <property type="molecule type" value="Genomic_DNA"/>
</dbReference>
<accession>A1THV7</accession>